<protein>
    <submittedName>
        <fullName evidence="1">Uncharacterized protein</fullName>
    </submittedName>
</protein>
<proteinExistence type="predicted"/>
<dbReference type="AlphaFoldDB" id="R0LHW8"/>
<evidence type="ECO:0000313" key="2">
    <source>
        <dbReference type="Proteomes" id="UP000296049"/>
    </source>
</evidence>
<gene>
    <name evidence="1" type="ORF">Anapl_05449</name>
</gene>
<reference evidence="2" key="1">
    <citation type="journal article" date="2013" name="Nat. Genet.">
        <title>The duck genome and transcriptome provide insight into an avian influenza virus reservoir species.</title>
        <authorList>
            <person name="Huang Y."/>
            <person name="Li Y."/>
            <person name="Burt D.W."/>
            <person name="Chen H."/>
            <person name="Zhang Y."/>
            <person name="Qian W."/>
            <person name="Kim H."/>
            <person name="Gan S."/>
            <person name="Zhao Y."/>
            <person name="Li J."/>
            <person name="Yi K."/>
            <person name="Feng H."/>
            <person name="Zhu P."/>
            <person name="Li B."/>
            <person name="Liu Q."/>
            <person name="Fairley S."/>
            <person name="Magor K.E."/>
            <person name="Du Z."/>
            <person name="Hu X."/>
            <person name="Goodman L."/>
            <person name="Tafer H."/>
            <person name="Vignal A."/>
            <person name="Lee T."/>
            <person name="Kim K.W."/>
            <person name="Sheng Z."/>
            <person name="An Y."/>
            <person name="Searle S."/>
            <person name="Herrero J."/>
            <person name="Groenen M.A."/>
            <person name="Crooijmans R.P."/>
            <person name="Faraut T."/>
            <person name="Cai Q."/>
            <person name="Webster R.G."/>
            <person name="Aldridge J.R."/>
            <person name="Warren W.C."/>
            <person name="Bartschat S."/>
            <person name="Kehr S."/>
            <person name="Marz M."/>
            <person name="Stadler P.F."/>
            <person name="Smith J."/>
            <person name="Kraus R.H."/>
            <person name="Zhao Y."/>
            <person name="Ren L."/>
            <person name="Fei J."/>
            <person name="Morisson M."/>
            <person name="Kaiser P."/>
            <person name="Griffin D.K."/>
            <person name="Rao M."/>
            <person name="Pitel F."/>
            <person name="Wang J."/>
            <person name="Li N."/>
        </authorList>
    </citation>
    <scope>NUCLEOTIDE SEQUENCE [LARGE SCALE GENOMIC DNA]</scope>
</reference>
<dbReference type="Proteomes" id="UP000296049">
    <property type="component" value="Unassembled WGS sequence"/>
</dbReference>
<dbReference type="EMBL" id="KB742701">
    <property type="protein sequence ID" value="EOB05294.1"/>
    <property type="molecule type" value="Genomic_DNA"/>
</dbReference>
<accession>R0LHW8</accession>
<evidence type="ECO:0000313" key="1">
    <source>
        <dbReference type="EMBL" id="EOB05294.1"/>
    </source>
</evidence>
<sequence>MRDPSHPTIKVSHEGPLLKSVCADNAQNCGLTEIDDKAPLDRQKSTATAEACSSRDLGLLPPPLQQEPLASPVAAPMALEHLYGGVHAPSSNRKAGGVPNCPLFPGPAQASAEEVHPSRRYAVMIARVKYHLRGGTKGRYNFIDWMWTSCWAAVKKLCVMESGGASAKGRSQFVLQHLIILRIKSSFEMPGPKHLLEPKAPCNHVTKWGKICGSQQQEILLTEGGTETPPRGITFTRENGINTWKRLSIKDRSTLDVENSQPRKLLTVDKASLGEASEKHQLLSAPEAMKWHVKKKEVGDISLAINGIKKQEGKRVQDTRQTSDLVSPSGWLTSSGYQLTPAELPLPPSDGELTADLQVCVKEMCQTGGSSNSRRCPAEPEEQLSGTVIPGCARLASLPEHRALGAFPLMVPLTSRGQRVLSPAFICKGARVCFTPVNVTEGDNSFESTMSLPKRLDKFPPLMFYHKSIGEPTAEVWGPLRDTVTQGMPTLLSSCITKCEHLGKLGMEMWCNEDKTSNCWKGDSLQEDLLLRVGKDSYLQDASWPEACKKDERTSSIWEGRGEGPGVFEDDLLVTAQNLSFIMPNKISNHTFRTVPEPKEQHIGKSLQQQLSKAVQALFLEQSIPSLANLYHFNSNKAENARMGSFLPGSSIRPSGAQSRLQAKRRSCRGHVQVWRMRGEALQHGAAQLQAPSCDVQLQHHASAAVLVQHRVGKRSSQSVWQVEQPCPLAGCRDLSRFGHVQHSAMRACEQLHSWRQDTHLQEDGQQHTAAPCRSPWLASPRDICSKSSSTALHTVLHAGERRSSSQTAGDHDQK</sequence>
<name>R0LHW8_ANAPL</name>
<keyword evidence="2" id="KW-1185">Reference proteome</keyword>
<organism evidence="1 2">
    <name type="scientific">Anas platyrhynchos</name>
    <name type="common">Mallard</name>
    <name type="synonym">Anas boschas</name>
    <dbReference type="NCBI Taxonomy" id="8839"/>
    <lineage>
        <taxon>Eukaryota</taxon>
        <taxon>Metazoa</taxon>
        <taxon>Chordata</taxon>
        <taxon>Craniata</taxon>
        <taxon>Vertebrata</taxon>
        <taxon>Euteleostomi</taxon>
        <taxon>Archelosauria</taxon>
        <taxon>Archosauria</taxon>
        <taxon>Dinosauria</taxon>
        <taxon>Saurischia</taxon>
        <taxon>Theropoda</taxon>
        <taxon>Coelurosauria</taxon>
        <taxon>Aves</taxon>
        <taxon>Neognathae</taxon>
        <taxon>Galloanserae</taxon>
        <taxon>Anseriformes</taxon>
        <taxon>Anatidae</taxon>
        <taxon>Anatinae</taxon>
        <taxon>Anas</taxon>
    </lineage>
</organism>